<dbReference type="EMBL" id="CP062796">
    <property type="protein sequence ID" value="QUL99415.1"/>
    <property type="molecule type" value="Genomic_DNA"/>
</dbReference>
<feature type="transmembrane region" description="Helical" evidence="8">
    <location>
        <begin position="118"/>
        <end position="139"/>
    </location>
</feature>
<feature type="transmembrane region" description="Helical" evidence="8">
    <location>
        <begin position="84"/>
        <end position="106"/>
    </location>
</feature>
<evidence type="ECO:0000256" key="8">
    <source>
        <dbReference type="RuleBase" id="RU363032"/>
    </source>
</evidence>
<evidence type="ECO:0000256" key="6">
    <source>
        <dbReference type="ARBA" id="ARBA00022989"/>
    </source>
</evidence>
<comment type="subcellular location">
    <subcellularLocation>
        <location evidence="1 8">Cell membrane</location>
        <topology evidence="1 8">Multi-pass membrane protein</topology>
    </subcellularLocation>
</comment>
<protein>
    <recommendedName>
        <fullName evidence="9">Phosphate transport system permease protein</fullName>
    </recommendedName>
</protein>
<evidence type="ECO:0000256" key="9">
    <source>
        <dbReference type="RuleBase" id="RU363054"/>
    </source>
</evidence>
<evidence type="ECO:0000256" key="7">
    <source>
        <dbReference type="ARBA" id="ARBA00023136"/>
    </source>
</evidence>
<sequence length="299" mass="31904">MKRQRLSTKEAMARFLALCCVTVVIVATFSLLFFITRKGISTFTDFGVRLLEFLTGRVWRPDRLPEEGGPAIGVVPFLVGSFTVSGLAVLIAGPLGIATAIFMAEVSPVWGEKIMRPVVEILVGIPSVVYGWIGLSVLVPLVRQYLGGLGFSLLSAGLVLSVMILPTVTSLSCDALKSLPRDLKEAAYALGCTRWQVIRGVLVPAALPGILTGLILGMARAFGEALAVQMVIGNVYSMPRSLLSPGITLTTGLTMEMGNTIDGSLWNSALWSMALVLLLFSLGFIGLVRLVSRAGGYRT</sequence>
<dbReference type="GO" id="GO:0005315">
    <property type="term" value="F:phosphate transmembrane transporter activity"/>
    <property type="evidence" value="ECO:0007669"/>
    <property type="project" value="InterPro"/>
</dbReference>
<dbReference type="KEGG" id="fcz:IMF26_05050"/>
<keyword evidence="5 8" id="KW-0812">Transmembrane</keyword>
<gene>
    <name evidence="11" type="primary">pstC</name>
    <name evidence="11" type="ORF">IMF26_05050</name>
</gene>
<dbReference type="Gene3D" id="1.10.3720.10">
    <property type="entry name" value="MetI-like"/>
    <property type="match status" value="1"/>
</dbReference>
<name>A0AAT9LEI4_9FIRM</name>
<reference evidence="11" key="2">
    <citation type="journal article" date="2023" name="Biology">
        <title>Prokaryotic Life Associated with Coal-Fire Gas Vents Revealed by Metagenomics.</title>
        <authorList>
            <person name="Kadnikov V.V."/>
            <person name="Mardanov A.V."/>
            <person name="Beletsky A.V."/>
            <person name="Karnachuk O.V."/>
            <person name="Ravin N.V."/>
        </authorList>
    </citation>
    <scope>NUCLEOTIDE SEQUENCE</scope>
    <source>
        <strain evidence="11">Bu02</strain>
    </source>
</reference>
<dbReference type="SUPFAM" id="SSF161098">
    <property type="entry name" value="MetI-like"/>
    <property type="match status" value="1"/>
</dbReference>
<feature type="transmembrane region" description="Helical" evidence="8">
    <location>
        <begin position="151"/>
        <end position="176"/>
    </location>
</feature>
<feature type="transmembrane region" description="Helical" evidence="8">
    <location>
        <begin position="197"/>
        <end position="219"/>
    </location>
</feature>
<feature type="transmembrane region" description="Helical" evidence="8">
    <location>
        <begin position="269"/>
        <end position="291"/>
    </location>
</feature>
<proteinExistence type="inferred from homology"/>
<dbReference type="NCBIfam" id="TIGR02138">
    <property type="entry name" value="phosphate_pstC"/>
    <property type="match status" value="1"/>
</dbReference>
<dbReference type="InterPro" id="IPR011864">
    <property type="entry name" value="Phosphate_PstC"/>
</dbReference>
<keyword evidence="9" id="KW-0592">Phosphate transport</keyword>
<evidence type="ECO:0000256" key="5">
    <source>
        <dbReference type="ARBA" id="ARBA00022692"/>
    </source>
</evidence>
<dbReference type="InterPro" id="IPR000515">
    <property type="entry name" value="MetI-like"/>
</dbReference>
<keyword evidence="3 8" id="KW-0813">Transport</keyword>
<dbReference type="PANTHER" id="PTHR30425">
    <property type="entry name" value="PHOSPHATE TRANSPORT SYSTEM PERMEASE PROTEIN PST"/>
    <property type="match status" value="1"/>
</dbReference>
<feature type="transmembrane region" description="Helical" evidence="8">
    <location>
        <begin position="12"/>
        <end position="35"/>
    </location>
</feature>
<comment type="function">
    <text evidence="9">Part of the binding-protein-dependent transport system for phosphate; probably responsible for the translocation of the substrate across the membrane.</text>
</comment>
<dbReference type="GO" id="GO:0006817">
    <property type="term" value="P:phosphate ion transport"/>
    <property type="evidence" value="ECO:0007669"/>
    <property type="project" value="UniProtKB-KW"/>
</dbReference>
<reference evidence="11" key="1">
    <citation type="submission" date="2020-10" db="EMBL/GenBank/DDBJ databases">
        <authorList>
            <person name="Kadnikov V."/>
            <person name="Beletsky A.V."/>
            <person name="Mardanov A.V."/>
            <person name="Karnachuk O.V."/>
            <person name="Ravin N.V."/>
        </authorList>
    </citation>
    <scope>NUCLEOTIDE SEQUENCE</scope>
    <source>
        <strain evidence="11">Bu02</strain>
    </source>
</reference>
<evidence type="ECO:0000259" key="10">
    <source>
        <dbReference type="PROSITE" id="PS50928"/>
    </source>
</evidence>
<evidence type="ECO:0000256" key="4">
    <source>
        <dbReference type="ARBA" id="ARBA00022475"/>
    </source>
</evidence>
<evidence type="ECO:0000256" key="1">
    <source>
        <dbReference type="ARBA" id="ARBA00004651"/>
    </source>
</evidence>
<accession>A0AAT9LEI4</accession>
<dbReference type="PANTHER" id="PTHR30425:SF2">
    <property type="entry name" value="ABC TRANSPORTER PERMEASE PROTEIN YQGH-RELATED"/>
    <property type="match status" value="1"/>
</dbReference>
<dbReference type="GO" id="GO:0005886">
    <property type="term" value="C:plasma membrane"/>
    <property type="evidence" value="ECO:0007669"/>
    <property type="project" value="UniProtKB-SubCell"/>
</dbReference>
<evidence type="ECO:0000256" key="2">
    <source>
        <dbReference type="ARBA" id="ARBA00007069"/>
    </source>
</evidence>
<dbReference type="InterPro" id="IPR051124">
    <property type="entry name" value="Phosphate_Transport_Permease"/>
</dbReference>
<dbReference type="InterPro" id="IPR035906">
    <property type="entry name" value="MetI-like_sf"/>
</dbReference>
<dbReference type="Pfam" id="PF00528">
    <property type="entry name" value="BPD_transp_1"/>
    <property type="match status" value="1"/>
</dbReference>
<evidence type="ECO:0000313" key="11">
    <source>
        <dbReference type="EMBL" id="QUL99415.1"/>
    </source>
</evidence>
<dbReference type="PROSITE" id="PS50928">
    <property type="entry name" value="ABC_TM1"/>
    <property type="match status" value="1"/>
</dbReference>
<keyword evidence="7 8" id="KW-0472">Membrane</keyword>
<comment type="similarity">
    <text evidence="2 9">Belongs to the binding-protein-dependent transport system permease family. CysTW subfamily.</text>
</comment>
<evidence type="ECO:0000256" key="3">
    <source>
        <dbReference type="ARBA" id="ARBA00022448"/>
    </source>
</evidence>
<dbReference type="AlphaFoldDB" id="A0AAT9LEI4"/>
<keyword evidence="6 8" id="KW-1133">Transmembrane helix</keyword>
<dbReference type="CDD" id="cd06261">
    <property type="entry name" value="TM_PBP2"/>
    <property type="match status" value="1"/>
</dbReference>
<keyword evidence="4 9" id="KW-1003">Cell membrane</keyword>
<feature type="domain" description="ABC transmembrane type-1" evidence="10">
    <location>
        <begin position="78"/>
        <end position="288"/>
    </location>
</feature>
<organism evidence="11">
    <name type="scientific">Candidatus Fermentithermobacillus carboniphilus</name>
    <dbReference type="NCBI Taxonomy" id="3085328"/>
    <lineage>
        <taxon>Bacteria</taxon>
        <taxon>Bacillati</taxon>
        <taxon>Bacillota</taxon>
        <taxon>Candidatus Fermentithermobacillia</taxon>
        <taxon>Candidatus Fermentithermobacillales</taxon>
        <taxon>Candidatus Fermentithermobacillaceae</taxon>
        <taxon>Candidatus Fermentithermobacillus</taxon>
    </lineage>
</organism>